<dbReference type="Proteomes" id="UP000245021">
    <property type="component" value="Unassembled WGS sequence"/>
</dbReference>
<feature type="region of interest" description="Disordered" evidence="4">
    <location>
        <begin position="487"/>
        <end position="524"/>
    </location>
</feature>
<dbReference type="Gene3D" id="3.20.20.80">
    <property type="entry name" value="Glycosidases"/>
    <property type="match status" value="1"/>
</dbReference>
<evidence type="ECO:0000256" key="2">
    <source>
        <dbReference type="ARBA" id="ARBA00022801"/>
    </source>
</evidence>
<protein>
    <recommendedName>
        <fullName evidence="11">Endoglycoceramidase</fullName>
    </recommendedName>
</protein>
<reference evidence="9 10" key="1">
    <citation type="journal article" date="2018" name="Genome Announc.">
        <title>Draft Genome Sequence of Lactococcus sp. Strain NtB2 (JCM 32569), Isolated from the Gut of the Higher Termite Nasutitermes takasagoensis.</title>
        <authorList>
            <person name="Noda S."/>
            <person name="Aihara C."/>
            <person name="Yuki M."/>
            <person name="Ohkuma M."/>
        </authorList>
    </citation>
    <scope>NUCLEOTIDE SEQUENCE [LARGE SCALE GENOMIC DNA]</scope>
    <source>
        <strain evidence="9 10">NtB2</strain>
    </source>
</reference>
<evidence type="ECO:0000256" key="5">
    <source>
        <dbReference type="SAM" id="SignalP"/>
    </source>
</evidence>
<evidence type="ECO:0000256" key="3">
    <source>
        <dbReference type="ARBA" id="ARBA00023295"/>
    </source>
</evidence>
<keyword evidence="3" id="KW-0326">Glycosidase</keyword>
<dbReference type="InterPro" id="IPR052066">
    <property type="entry name" value="Glycosphingolipid_Hydrolases"/>
</dbReference>
<feature type="domain" description="Glycoside hydrolase family 5 C-terminal" evidence="7">
    <location>
        <begin position="402"/>
        <end position="482"/>
    </location>
</feature>
<feature type="compositionally biased region" description="Low complexity" evidence="4">
    <location>
        <begin position="499"/>
        <end position="523"/>
    </location>
</feature>
<dbReference type="RefSeq" id="WP_109246122.1">
    <property type="nucleotide sequence ID" value="NZ_BFFO01000007.1"/>
</dbReference>
<dbReference type="GO" id="GO:1901136">
    <property type="term" value="P:carbohydrate derivative catabolic process"/>
    <property type="evidence" value="ECO:0007669"/>
    <property type="project" value="UniProtKB-ARBA"/>
</dbReference>
<feature type="chain" id="PRO_5039114328" description="Endoglycoceramidase" evidence="5">
    <location>
        <begin position="24"/>
        <end position="666"/>
    </location>
</feature>
<evidence type="ECO:0000259" key="6">
    <source>
        <dbReference type="Pfam" id="PF00150"/>
    </source>
</evidence>
<evidence type="ECO:0000259" key="8">
    <source>
        <dbReference type="Pfam" id="PF18885"/>
    </source>
</evidence>
<feature type="domain" description="DUF5648" evidence="8">
    <location>
        <begin position="533"/>
        <end position="664"/>
    </location>
</feature>
<dbReference type="GO" id="GO:0004553">
    <property type="term" value="F:hydrolase activity, hydrolyzing O-glycosyl compounds"/>
    <property type="evidence" value="ECO:0007669"/>
    <property type="project" value="InterPro"/>
</dbReference>
<dbReference type="Pfam" id="PF18885">
    <property type="entry name" value="DUF5648"/>
    <property type="match status" value="1"/>
</dbReference>
<dbReference type="Pfam" id="PF18564">
    <property type="entry name" value="Glyco_hydro_5_C"/>
    <property type="match status" value="1"/>
</dbReference>
<dbReference type="InterPro" id="IPR017853">
    <property type="entry name" value="GH"/>
</dbReference>
<sequence length="666" mass="73063">MKKRSKFALAAATALAAASVLLAVPGKADTLHVSGKWMTDDEGRVVLTHGLNAVQKSAPYYPMNVADGMTDKDGQWLQDHGFNAIRLGTLFEGIMPTRGQIDNNYLKNIDRVVKMLAKHNVYTILDFHQDVYNVRWGGDGFPDWAVDTNGIPDIPGMSVFPTSYWQPSTQAAFTNFWNNKNGIMDEYIKAQQAVAGYFKDSPGIMGLELINEPTPGFWQYSSWTPLGNPIFDGTMTASYAKMTKGIRQVAPNMPVLEEPSMLAQAGGSTYLGDAHDSQTVYAFHDYVNYQSLAELYKQLFGPNYNKLLDAASEENLWNLAKGQAEKINGGVQVLSEFGATDNISSLNAVTVQADKNLTGWFYWNYKILGDNSTSGPGEETMFENDADLSTVKLDKLKALEYTYPQATQGTPDAMNFDQKTGAFSYDYTANASKAVTEIYVSPLHYPKNGFNVWATGTTIQSRTSNRITLAPAKAGTKVHVSITAKAPNQGESADFGTDTAKASTAAQAAKPAQAPQPSKPVAVKPAGANEQNIYRLYNKQSQAHLYTSDAQEYANLPKQDKNWQQEGLAWKAPKSGAAVYRVYNAKSGEHIYTNSNYELSSLVKQGWKSEGIAFHSATAKTGKAVYRLYNPKAGIGGHFNTMSSYESQSLQKQGWAYEGIAWYASK</sequence>
<evidence type="ECO:0000256" key="1">
    <source>
        <dbReference type="ARBA" id="ARBA00005641"/>
    </source>
</evidence>
<dbReference type="InterPro" id="IPR001547">
    <property type="entry name" value="Glyco_hydro_5"/>
</dbReference>
<dbReference type="PANTHER" id="PTHR31308:SF3">
    <property type="entry name" value="ENDOGLYCOCERAMIDASE"/>
    <property type="match status" value="1"/>
</dbReference>
<evidence type="ECO:0008006" key="11">
    <source>
        <dbReference type="Google" id="ProtNLM"/>
    </source>
</evidence>
<dbReference type="InterPro" id="IPR041036">
    <property type="entry name" value="GH5_C"/>
</dbReference>
<dbReference type="InterPro" id="IPR013780">
    <property type="entry name" value="Glyco_hydro_b"/>
</dbReference>
<accession>A0A2R5HH35</accession>
<dbReference type="AlphaFoldDB" id="A0A2R5HH35"/>
<proteinExistence type="inferred from homology"/>
<dbReference type="Gene3D" id="2.60.40.1180">
    <property type="entry name" value="Golgi alpha-mannosidase II"/>
    <property type="match status" value="1"/>
</dbReference>
<dbReference type="GO" id="GO:0000272">
    <property type="term" value="P:polysaccharide catabolic process"/>
    <property type="evidence" value="ECO:0007669"/>
    <property type="project" value="InterPro"/>
</dbReference>
<evidence type="ECO:0000313" key="10">
    <source>
        <dbReference type="Proteomes" id="UP000245021"/>
    </source>
</evidence>
<comment type="caution">
    <text evidence="9">The sequence shown here is derived from an EMBL/GenBank/DDBJ whole genome shotgun (WGS) entry which is preliminary data.</text>
</comment>
<dbReference type="GO" id="GO:0016042">
    <property type="term" value="P:lipid catabolic process"/>
    <property type="evidence" value="ECO:0007669"/>
    <property type="project" value="UniProtKB-ARBA"/>
</dbReference>
<keyword evidence="10" id="KW-1185">Reference proteome</keyword>
<dbReference type="EMBL" id="BFFO01000007">
    <property type="protein sequence ID" value="GBG97166.1"/>
    <property type="molecule type" value="Genomic_DNA"/>
</dbReference>
<evidence type="ECO:0000313" key="9">
    <source>
        <dbReference type="EMBL" id="GBG97166.1"/>
    </source>
</evidence>
<feature type="domain" description="Glycoside hydrolase family 5" evidence="6">
    <location>
        <begin position="72"/>
        <end position="366"/>
    </location>
</feature>
<organism evidence="9 10">
    <name type="scientific">Lactococcus termiticola</name>
    <dbReference type="NCBI Taxonomy" id="2169526"/>
    <lineage>
        <taxon>Bacteria</taxon>
        <taxon>Bacillati</taxon>
        <taxon>Bacillota</taxon>
        <taxon>Bacilli</taxon>
        <taxon>Lactobacillales</taxon>
        <taxon>Streptococcaceae</taxon>
        <taxon>Lactococcus</taxon>
    </lineage>
</organism>
<evidence type="ECO:0000256" key="4">
    <source>
        <dbReference type="SAM" id="MobiDB-lite"/>
    </source>
</evidence>
<evidence type="ECO:0000259" key="7">
    <source>
        <dbReference type="Pfam" id="PF18564"/>
    </source>
</evidence>
<dbReference type="Pfam" id="PF00150">
    <property type="entry name" value="Cellulase"/>
    <property type="match status" value="1"/>
</dbReference>
<name>A0A2R5HH35_9LACT</name>
<keyword evidence="2" id="KW-0378">Hydrolase</keyword>
<dbReference type="SUPFAM" id="SSF51445">
    <property type="entry name" value="(Trans)glycosidases"/>
    <property type="match status" value="1"/>
</dbReference>
<dbReference type="PANTHER" id="PTHR31308">
    <property type="match status" value="1"/>
</dbReference>
<gene>
    <name evidence="9" type="ORF">NtB2_01304</name>
</gene>
<feature type="signal peptide" evidence="5">
    <location>
        <begin position="1"/>
        <end position="23"/>
    </location>
</feature>
<comment type="similarity">
    <text evidence="1">Belongs to the glycosyl hydrolase 5 (cellulase A) family.</text>
</comment>
<dbReference type="InterPro" id="IPR043708">
    <property type="entry name" value="DUF5648"/>
</dbReference>
<keyword evidence="5" id="KW-0732">Signal</keyword>
<dbReference type="OrthoDB" id="9800475at2"/>